<dbReference type="EMBL" id="SHKL01000001">
    <property type="protein sequence ID" value="RZT86743.1"/>
    <property type="molecule type" value="Genomic_DNA"/>
</dbReference>
<dbReference type="RefSeq" id="WP_165438390.1">
    <property type="nucleotide sequence ID" value="NZ_SHKL01000001.1"/>
</dbReference>
<keyword evidence="3" id="KW-1185">Reference proteome</keyword>
<sequence>MTFLERVLLRLVFWVGVAAAVSAVAVACLGTALLREARTWSSARPDATTRAAQPILR</sequence>
<dbReference type="PROSITE" id="PS51257">
    <property type="entry name" value="PROKAR_LIPOPROTEIN"/>
    <property type="match status" value="1"/>
</dbReference>
<evidence type="ECO:0000313" key="3">
    <source>
        <dbReference type="Proteomes" id="UP000291591"/>
    </source>
</evidence>
<dbReference type="AlphaFoldDB" id="A0A4Q7V294"/>
<keyword evidence="1" id="KW-0472">Membrane</keyword>
<dbReference type="Proteomes" id="UP000291591">
    <property type="component" value="Unassembled WGS sequence"/>
</dbReference>
<protein>
    <submittedName>
        <fullName evidence="2">Uncharacterized protein</fullName>
    </submittedName>
</protein>
<name>A0A4Q7V294_PSEST</name>
<keyword evidence="1" id="KW-0812">Transmembrane</keyword>
<feature type="transmembrane region" description="Helical" evidence="1">
    <location>
        <begin position="12"/>
        <end position="34"/>
    </location>
</feature>
<keyword evidence="1" id="KW-1133">Transmembrane helix</keyword>
<comment type="caution">
    <text evidence="2">The sequence shown here is derived from an EMBL/GenBank/DDBJ whole genome shotgun (WGS) entry which is preliminary data.</text>
</comment>
<organism evidence="2 3">
    <name type="scientific">Pseudonocardia sediminis</name>
    <dbReference type="NCBI Taxonomy" id="1397368"/>
    <lineage>
        <taxon>Bacteria</taxon>
        <taxon>Bacillati</taxon>
        <taxon>Actinomycetota</taxon>
        <taxon>Actinomycetes</taxon>
        <taxon>Pseudonocardiales</taxon>
        <taxon>Pseudonocardiaceae</taxon>
        <taxon>Pseudonocardia</taxon>
    </lineage>
</organism>
<gene>
    <name evidence="2" type="ORF">EV383_3641</name>
</gene>
<evidence type="ECO:0000256" key="1">
    <source>
        <dbReference type="SAM" id="Phobius"/>
    </source>
</evidence>
<reference evidence="2 3" key="1">
    <citation type="submission" date="2019-02" db="EMBL/GenBank/DDBJ databases">
        <title>Sequencing the genomes of 1000 actinobacteria strains.</title>
        <authorList>
            <person name="Klenk H.-P."/>
        </authorList>
    </citation>
    <scope>NUCLEOTIDE SEQUENCE [LARGE SCALE GENOMIC DNA]</scope>
    <source>
        <strain evidence="2 3">DSM 45779</strain>
    </source>
</reference>
<evidence type="ECO:0000313" key="2">
    <source>
        <dbReference type="EMBL" id="RZT86743.1"/>
    </source>
</evidence>
<proteinExistence type="predicted"/>
<accession>A0A4Q7V294</accession>